<dbReference type="EMBL" id="JAPFGC010000002">
    <property type="protein sequence ID" value="MDA0176127.1"/>
    <property type="molecule type" value="Genomic_DNA"/>
</dbReference>
<evidence type="ECO:0000313" key="1">
    <source>
        <dbReference type="EMBL" id="MDA0176127.1"/>
    </source>
</evidence>
<gene>
    <name evidence="1" type="ORF">OOZ35_01310</name>
</gene>
<dbReference type="Proteomes" id="UP001149142">
    <property type="component" value="Unassembled WGS sequence"/>
</dbReference>
<evidence type="ECO:0008006" key="3">
    <source>
        <dbReference type="Google" id="ProtNLM"/>
    </source>
</evidence>
<accession>A0ABT4RWC6</accession>
<comment type="caution">
    <text evidence="1">The sequence shown here is derived from an EMBL/GenBank/DDBJ whole genome shotgun (WGS) entry which is preliminary data.</text>
</comment>
<keyword evidence="2" id="KW-1185">Reference proteome</keyword>
<evidence type="ECO:0000313" key="2">
    <source>
        <dbReference type="Proteomes" id="UP001149142"/>
    </source>
</evidence>
<dbReference type="RefSeq" id="WP_270004910.1">
    <property type="nucleotide sequence ID" value="NZ_JAPFGC010000002.1"/>
</dbReference>
<protein>
    <recommendedName>
        <fullName evidence="3">DUF1574 domain-containing protein</fullName>
    </recommendedName>
</protein>
<name>A0ABT4RWC6_9FLAO</name>
<reference evidence="1" key="1">
    <citation type="submission" date="2022-11" db="EMBL/GenBank/DDBJ databases">
        <title>Refractory cell wall polysaccharides provide important carbon source for microbial heterotrophs in the hadal ocean.</title>
        <authorList>
            <person name="Zhu X."/>
        </authorList>
    </citation>
    <scope>NUCLEOTIDE SEQUENCE</scope>
    <source>
        <strain evidence="1">MTRN7</strain>
    </source>
</reference>
<proteinExistence type="predicted"/>
<sequence>MKRFLTHIFLFALLLFLVDKLFCVLLYNTAHTQDDQRLLNILDGQMQKDIIILGSSRGAHDFIAKTIEEKTGQSTYNLSYRGSDVTFHHFILQTLLNFNKAPKTVVLTIDQTYQFVDTKTLNFRYDKLFAVKKNNYINSILIEENKHSYFSKFLCLGRLNKNDFSFTKQPVKPINKLSSHGSKIFVASYDATMEFNSKLTNYKIEAENYNKVEAFKAIQQLCKANSINLVYAFPPSFEAFDQQFYTRFLDLVEQPESIFVYDTLNQDFKLNKYFIDKSHLNQNGARIFTNSFCEFLIKVN</sequence>
<organism evidence="1 2">
    <name type="scientific">Mesoflavibacter profundi</name>
    <dbReference type="NCBI Taxonomy" id="2708110"/>
    <lineage>
        <taxon>Bacteria</taxon>
        <taxon>Pseudomonadati</taxon>
        <taxon>Bacteroidota</taxon>
        <taxon>Flavobacteriia</taxon>
        <taxon>Flavobacteriales</taxon>
        <taxon>Flavobacteriaceae</taxon>
        <taxon>Mesoflavibacter</taxon>
    </lineage>
</organism>